<feature type="domain" description="OB-fold nucleic acid binding" evidence="8">
    <location>
        <begin position="32"/>
        <end position="124"/>
    </location>
</feature>
<protein>
    <recommendedName>
        <fullName evidence="5">Exodeoxyribonuclease 7 large subunit</fullName>
        <ecNumber evidence="5">3.1.11.6</ecNumber>
    </recommendedName>
    <alternativeName>
        <fullName evidence="5">Exodeoxyribonuclease VII large subunit</fullName>
        <shortName evidence="5">Exonuclease VII large subunit</shortName>
    </alternativeName>
</protein>
<evidence type="ECO:0000259" key="7">
    <source>
        <dbReference type="Pfam" id="PF02601"/>
    </source>
</evidence>
<comment type="catalytic activity">
    <reaction evidence="5 6">
        <text>Exonucleolytic cleavage in either 5'- to 3'- or 3'- to 5'-direction to yield nucleoside 5'-phosphates.</text>
        <dbReference type="EC" id="3.1.11.6"/>
    </reaction>
</comment>
<keyword evidence="1 5" id="KW-0963">Cytoplasm</keyword>
<dbReference type="GO" id="GO:0008855">
    <property type="term" value="F:exodeoxyribonuclease VII activity"/>
    <property type="evidence" value="ECO:0007669"/>
    <property type="project" value="UniProtKB-EC"/>
</dbReference>
<proteinExistence type="inferred from homology"/>
<keyword evidence="2 5" id="KW-0540">Nuclease</keyword>
<dbReference type="CDD" id="cd04489">
    <property type="entry name" value="ExoVII_LU_OBF"/>
    <property type="match status" value="1"/>
</dbReference>
<dbReference type="RefSeq" id="WP_377938462.1">
    <property type="nucleotide sequence ID" value="NZ_JBHTHQ010000016.1"/>
</dbReference>
<evidence type="ECO:0000256" key="6">
    <source>
        <dbReference type="RuleBase" id="RU004355"/>
    </source>
</evidence>
<evidence type="ECO:0000313" key="9">
    <source>
        <dbReference type="EMBL" id="MFD0704747.1"/>
    </source>
</evidence>
<keyword evidence="3 5" id="KW-0378">Hydrolase</keyword>
<evidence type="ECO:0000313" key="10">
    <source>
        <dbReference type="Proteomes" id="UP001597036"/>
    </source>
</evidence>
<dbReference type="InterPro" id="IPR020579">
    <property type="entry name" value="Exonuc_VII_lsu_C"/>
</dbReference>
<comment type="subunit">
    <text evidence="5">Heterooligomer composed of large and small subunits.</text>
</comment>
<feature type="domain" description="Exonuclease VII large subunit C-terminal" evidence="7">
    <location>
        <begin position="148"/>
        <end position="357"/>
    </location>
</feature>
<dbReference type="EC" id="3.1.11.6" evidence="5"/>
<dbReference type="Pfam" id="PF02601">
    <property type="entry name" value="Exonuc_VII_L"/>
    <property type="match status" value="1"/>
</dbReference>
<comment type="similarity">
    <text evidence="5 6">Belongs to the XseA family.</text>
</comment>
<comment type="subcellular location">
    <subcellularLocation>
        <location evidence="5 6">Cytoplasm</location>
    </subcellularLocation>
</comment>
<gene>
    <name evidence="5 9" type="primary">xseA</name>
    <name evidence="9" type="ORF">ACFQY8_03155</name>
</gene>
<evidence type="ECO:0000256" key="5">
    <source>
        <dbReference type="HAMAP-Rule" id="MF_00378"/>
    </source>
</evidence>
<dbReference type="Proteomes" id="UP001597036">
    <property type="component" value="Unassembled WGS sequence"/>
</dbReference>
<sequence length="424" mass="46263">MSDLFTQLDASTESKPLPVRVSDTTQDNPWPVAMLSEKFASVVNSWPAAWVTGQIQQINARRPGQVYMTIRDNNPAVNVQMDCVFFGPPAYEAAKYSQGDLVVLHGKANIYQARTSLSFRADQIHHVGTGGIKEQIEMLRKKLKGEGLFDTERKIELPHFPHKIGLVVAPGARAEGDVITNARLRWPSMEFAVKHVHVQGPSCPPEVVRAIAELDADTTVDVIIVARGGGAFEDLIGFSDESVVRAVAAATTPVVSAIGHEDDWTLIDLVADLRASTPTDAAKRVVPDVREELDLVAQTRARMMESLTRKVEVERQRLAAYANRPSLTHPQTIIDKPLQFVRDARMRMNTAMNFTIADASSSIEKLHATLTALSPQSTLDRGYAVVQNANGTVVDTASALHHADTVTVTLKTGKIDAAVTAVHE</sequence>
<dbReference type="HAMAP" id="MF_00378">
    <property type="entry name" value="Exonuc_7_L"/>
    <property type="match status" value="1"/>
</dbReference>
<dbReference type="PANTHER" id="PTHR30008:SF0">
    <property type="entry name" value="EXODEOXYRIBONUCLEASE 7 LARGE SUBUNIT"/>
    <property type="match status" value="1"/>
</dbReference>
<evidence type="ECO:0000256" key="3">
    <source>
        <dbReference type="ARBA" id="ARBA00022801"/>
    </source>
</evidence>
<comment type="caution">
    <text evidence="9">The sequence shown here is derived from an EMBL/GenBank/DDBJ whole genome shotgun (WGS) entry which is preliminary data.</text>
</comment>
<keyword evidence="4 5" id="KW-0269">Exonuclease</keyword>
<dbReference type="InterPro" id="IPR025824">
    <property type="entry name" value="OB-fold_nuc-bd_dom"/>
</dbReference>
<dbReference type="NCBIfam" id="TIGR00237">
    <property type="entry name" value="xseA"/>
    <property type="match status" value="1"/>
</dbReference>
<dbReference type="EMBL" id="JBHTHQ010000016">
    <property type="protein sequence ID" value="MFD0704747.1"/>
    <property type="molecule type" value="Genomic_DNA"/>
</dbReference>
<organism evidence="9 10">
    <name type="scientific">Alloscardovia venturai</name>
    <dbReference type="NCBI Taxonomy" id="1769421"/>
    <lineage>
        <taxon>Bacteria</taxon>
        <taxon>Bacillati</taxon>
        <taxon>Actinomycetota</taxon>
        <taxon>Actinomycetes</taxon>
        <taxon>Bifidobacteriales</taxon>
        <taxon>Bifidobacteriaceae</taxon>
        <taxon>Alloscardovia</taxon>
    </lineage>
</organism>
<evidence type="ECO:0000256" key="4">
    <source>
        <dbReference type="ARBA" id="ARBA00022839"/>
    </source>
</evidence>
<name>A0ABW2Y9I3_9BIFI</name>
<dbReference type="InterPro" id="IPR003753">
    <property type="entry name" value="Exonuc_VII_L"/>
</dbReference>
<dbReference type="PANTHER" id="PTHR30008">
    <property type="entry name" value="EXODEOXYRIBONUCLEASE 7 LARGE SUBUNIT"/>
    <property type="match status" value="1"/>
</dbReference>
<comment type="function">
    <text evidence="5">Bidirectionally degrades single-stranded DNA into large acid-insoluble oligonucleotides, which are then degraded further into small acid-soluble oligonucleotides.</text>
</comment>
<accession>A0ABW2Y9I3</accession>
<keyword evidence="10" id="KW-1185">Reference proteome</keyword>
<evidence type="ECO:0000256" key="2">
    <source>
        <dbReference type="ARBA" id="ARBA00022722"/>
    </source>
</evidence>
<evidence type="ECO:0000259" key="8">
    <source>
        <dbReference type="Pfam" id="PF13742"/>
    </source>
</evidence>
<reference evidence="10" key="1">
    <citation type="journal article" date="2019" name="Int. J. Syst. Evol. Microbiol.">
        <title>The Global Catalogue of Microorganisms (GCM) 10K type strain sequencing project: providing services to taxonomists for standard genome sequencing and annotation.</title>
        <authorList>
            <consortium name="The Broad Institute Genomics Platform"/>
            <consortium name="The Broad Institute Genome Sequencing Center for Infectious Disease"/>
            <person name="Wu L."/>
            <person name="Ma J."/>
        </authorList>
    </citation>
    <scope>NUCLEOTIDE SEQUENCE [LARGE SCALE GENOMIC DNA]</scope>
    <source>
        <strain evidence="10">CCM 8604</strain>
    </source>
</reference>
<dbReference type="Pfam" id="PF13742">
    <property type="entry name" value="tRNA_anti_2"/>
    <property type="match status" value="1"/>
</dbReference>
<evidence type="ECO:0000256" key="1">
    <source>
        <dbReference type="ARBA" id="ARBA00022490"/>
    </source>
</evidence>